<reference evidence="5" key="1">
    <citation type="journal article" date="2019" name="Int. J. Syst. Evol. Microbiol.">
        <title>The Global Catalogue of Microorganisms (GCM) 10K type strain sequencing project: providing services to taxonomists for standard genome sequencing and annotation.</title>
        <authorList>
            <consortium name="The Broad Institute Genomics Platform"/>
            <consortium name="The Broad Institute Genome Sequencing Center for Infectious Disease"/>
            <person name="Wu L."/>
            <person name="Ma J."/>
        </authorList>
    </citation>
    <scope>NUCLEOTIDE SEQUENCE [LARGE SCALE GENOMIC DNA]</scope>
    <source>
        <strain evidence="5">JCM 5062</strain>
    </source>
</reference>
<dbReference type="PANTHER" id="PTHR11487">
    <property type="entry name" value="THIOESTERASE"/>
    <property type="match status" value="1"/>
</dbReference>
<dbReference type="GO" id="GO:0016787">
    <property type="term" value="F:hydrolase activity"/>
    <property type="evidence" value="ECO:0007669"/>
    <property type="project" value="UniProtKB-KW"/>
</dbReference>
<comment type="caution">
    <text evidence="4">The sequence shown here is derived from an EMBL/GenBank/DDBJ whole genome shotgun (WGS) entry which is preliminary data.</text>
</comment>
<dbReference type="Pfam" id="PF00975">
    <property type="entry name" value="Thioesterase"/>
    <property type="match status" value="1"/>
</dbReference>
<dbReference type="InterPro" id="IPR012223">
    <property type="entry name" value="TEII"/>
</dbReference>
<comment type="similarity">
    <text evidence="1">Belongs to the thioesterase family.</text>
</comment>
<dbReference type="EMBL" id="BAAASR010000045">
    <property type="protein sequence ID" value="GAA2516433.1"/>
    <property type="molecule type" value="Genomic_DNA"/>
</dbReference>
<keyword evidence="5" id="KW-1185">Reference proteome</keyword>
<dbReference type="Gene3D" id="3.40.50.1820">
    <property type="entry name" value="alpha/beta hydrolase"/>
    <property type="match status" value="1"/>
</dbReference>
<accession>A0ABP6AI24</accession>
<evidence type="ECO:0000259" key="3">
    <source>
        <dbReference type="SMART" id="SM00824"/>
    </source>
</evidence>
<sequence>MSESHADGGAWIRRFHPSPDADVRLVCFPHAGGSASFFHALSRDLAPGVEVLSVQYPGRQDRRGEPNITDMTQLADRAAEALLPVLTAPAAPDSGTPFALFGHSMGSTLAYEVARRLQAAGHRAAALFVSGRRAPQRVVDDGLHQLSDEDIVTDIMALDGTDTPVFGDPEVLSLVLPSIRADYRAAETYRYAPGPLLDCPIHAMTGFSDPRVPAGELHHWAACTEGPFTLDVFSGGHFYLTAGHAEVTRGLAERLLPTPVAG</sequence>
<name>A0ABP6AI24_9ACTN</name>
<dbReference type="PANTHER" id="PTHR11487:SF0">
    <property type="entry name" value="S-ACYL FATTY ACID SYNTHASE THIOESTERASE, MEDIUM CHAIN"/>
    <property type="match status" value="1"/>
</dbReference>
<dbReference type="SUPFAM" id="SSF53474">
    <property type="entry name" value="alpha/beta-Hydrolases"/>
    <property type="match status" value="1"/>
</dbReference>
<protein>
    <submittedName>
        <fullName evidence="4">Alpha/beta fold hydrolase</fullName>
    </submittedName>
</protein>
<dbReference type="RefSeq" id="WP_344366503.1">
    <property type="nucleotide sequence ID" value="NZ_BAAASR010000045.1"/>
</dbReference>
<dbReference type="InterPro" id="IPR001031">
    <property type="entry name" value="Thioesterase"/>
</dbReference>
<organism evidence="4 5">
    <name type="scientific">Streptomyces gobitricini</name>
    <dbReference type="NCBI Taxonomy" id="68211"/>
    <lineage>
        <taxon>Bacteria</taxon>
        <taxon>Bacillati</taxon>
        <taxon>Actinomycetota</taxon>
        <taxon>Actinomycetes</taxon>
        <taxon>Kitasatosporales</taxon>
        <taxon>Streptomycetaceae</taxon>
        <taxon>Streptomyces</taxon>
    </lineage>
</organism>
<dbReference type="InterPro" id="IPR020802">
    <property type="entry name" value="TesA-like"/>
</dbReference>
<dbReference type="Proteomes" id="UP001499942">
    <property type="component" value="Unassembled WGS sequence"/>
</dbReference>
<keyword evidence="2 4" id="KW-0378">Hydrolase</keyword>
<gene>
    <name evidence="4" type="ORF">GCM10010393_56810</name>
</gene>
<dbReference type="SMART" id="SM00824">
    <property type="entry name" value="PKS_TE"/>
    <property type="match status" value="1"/>
</dbReference>
<evidence type="ECO:0000256" key="1">
    <source>
        <dbReference type="ARBA" id="ARBA00007169"/>
    </source>
</evidence>
<evidence type="ECO:0000256" key="2">
    <source>
        <dbReference type="ARBA" id="ARBA00022801"/>
    </source>
</evidence>
<proteinExistence type="inferred from homology"/>
<dbReference type="InterPro" id="IPR029058">
    <property type="entry name" value="AB_hydrolase_fold"/>
</dbReference>
<feature type="domain" description="Thioesterase TesA-like" evidence="3">
    <location>
        <begin position="26"/>
        <end position="256"/>
    </location>
</feature>
<evidence type="ECO:0000313" key="5">
    <source>
        <dbReference type="Proteomes" id="UP001499942"/>
    </source>
</evidence>
<evidence type="ECO:0000313" key="4">
    <source>
        <dbReference type="EMBL" id="GAA2516433.1"/>
    </source>
</evidence>